<dbReference type="Gene3D" id="1.10.357.10">
    <property type="entry name" value="Tetracycline Repressor, domain 2"/>
    <property type="match status" value="1"/>
</dbReference>
<evidence type="ECO:0000313" key="7">
    <source>
        <dbReference type="EMBL" id="RAZ70558.1"/>
    </source>
</evidence>
<keyword evidence="3" id="KW-0804">Transcription</keyword>
<evidence type="ECO:0000256" key="1">
    <source>
        <dbReference type="ARBA" id="ARBA00023015"/>
    </source>
</evidence>
<proteinExistence type="predicted"/>
<accession>A0A330GDU8</accession>
<gene>
    <name evidence="7" type="ORF">DP202_06905</name>
</gene>
<comment type="caution">
    <text evidence="7">The sequence shown here is derived from an EMBL/GenBank/DDBJ whole genome shotgun (WGS) entry which is preliminary data.</text>
</comment>
<dbReference type="InterPro" id="IPR050109">
    <property type="entry name" value="HTH-type_TetR-like_transc_reg"/>
</dbReference>
<dbReference type="AlphaFoldDB" id="A0A330GDU8"/>
<dbReference type="PANTHER" id="PTHR30055:SF234">
    <property type="entry name" value="HTH-TYPE TRANSCRIPTIONAL REGULATOR BETI"/>
    <property type="match status" value="1"/>
</dbReference>
<dbReference type="SUPFAM" id="SSF48498">
    <property type="entry name" value="Tetracyclin repressor-like, C-terminal domain"/>
    <property type="match status" value="1"/>
</dbReference>
<evidence type="ECO:0000256" key="2">
    <source>
        <dbReference type="ARBA" id="ARBA00023125"/>
    </source>
</evidence>
<dbReference type="InterPro" id="IPR036271">
    <property type="entry name" value="Tet_transcr_reg_TetR-rel_C_sf"/>
</dbReference>
<dbReference type="EMBL" id="QMDH01000009">
    <property type="protein sequence ID" value="RAZ70558.1"/>
    <property type="molecule type" value="Genomic_DNA"/>
</dbReference>
<keyword evidence="2 4" id="KW-0238">DNA-binding</keyword>
<dbReference type="InterPro" id="IPR001647">
    <property type="entry name" value="HTH_TetR"/>
</dbReference>
<evidence type="ECO:0000256" key="3">
    <source>
        <dbReference type="ARBA" id="ARBA00023163"/>
    </source>
</evidence>
<organism evidence="7 8">
    <name type="scientific">Enterobacter cloacae</name>
    <dbReference type="NCBI Taxonomy" id="550"/>
    <lineage>
        <taxon>Bacteria</taxon>
        <taxon>Pseudomonadati</taxon>
        <taxon>Pseudomonadota</taxon>
        <taxon>Gammaproteobacteria</taxon>
        <taxon>Enterobacterales</taxon>
        <taxon>Enterobacteriaceae</taxon>
        <taxon>Enterobacter</taxon>
        <taxon>Enterobacter cloacae complex</taxon>
    </lineage>
</organism>
<feature type="region of interest" description="Disordered" evidence="5">
    <location>
        <begin position="1"/>
        <end position="25"/>
    </location>
</feature>
<evidence type="ECO:0000259" key="6">
    <source>
        <dbReference type="PROSITE" id="PS50977"/>
    </source>
</evidence>
<sequence length="204" mass="22673">MADKKNAEPSDDAVAPSSARAKQTRERILQAARDVVVQEGANRLTIDAVVARACLSKGAFLYHFKTKRDLLLTLIDDQVHAFDSSQEERERKFAGDPDPWLSSQVASMPNNEMEKLGAALLAAVAEDPTLLEPIRAWYRRQYARARISARSVEVAALVLVALDGAFFAEMMGFPTLELEERHRLLRTLQGLASGELELIPSKQR</sequence>
<dbReference type="Pfam" id="PF00440">
    <property type="entry name" value="TetR_N"/>
    <property type="match status" value="1"/>
</dbReference>
<keyword evidence="1" id="KW-0805">Transcription regulation</keyword>
<dbReference type="PROSITE" id="PS50977">
    <property type="entry name" value="HTH_TETR_2"/>
    <property type="match status" value="1"/>
</dbReference>
<evidence type="ECO:0000256" key="5">
    <source>
        <dbReference type="SAM" id="MobiDB-lite"/>
    </source>
</evidence>
<dbReference type="InterPro" id="IPR009057">
    <property type="entry name" value="Homeodomain-like_sf"/>
</dbReference>
<dbReference type="Proteomes" id="UP000251576">
    <property type="component" value="Unassembled WGS sequence"/>
</dbReference>
<feature type="domain" description="HTH tetR-type" evidence="6">
    <location>
        <begin position="22"/>
        <end position="82"/>
    </location>
</feature>
<name>A0A330GDU8_ENTCL</name>
<protein>
    <submittedName>
        <fullName evidence="7">TetR/AcrR family transcriptional regulator</fullName>
    </submittedName>
</protein>
<evidence type="ECO:0000256" key="4">
    <source>
        <dbReference type="PROSITE-ProRule" id="PRU00335"/>
    </source>
</evidence>
<evidence type="ECO:0000313" key="8">
    <source>
        <dbReference type="Proteomes" id="UP000251576"/>
    </source>
</evidence>
<dbReference type="SUPFAM" id="SSF46689">
    <property type="entry name" value="Homeodomain-like"/>
    <property type="match status" value="1"/>
</dbReference>
<dbReference type="PRINTS" id="PR00455">
    <property type="entry name" value="HTHTETR"/>
</dbReference>
<dbReference type="Pfam" id="PF17937">
    <property type="entry name" value="TetR_C_28"/>
    <property type="match status" value="1"/>
</dbReference>
<dbReference type="PANTHER" id="PTHR30055">
    <property type="entry name" value="HTH-TYPE TRANSCRIPTIONAL REGULATOR RUTR"/>
    <property type="match status" value="1"/>
</dbReference>
<dbReference type="GO" id="GO:0000976">
    <property type="term" value="F:transcription cis-regulatory region binding"/>
    <property type="evidence" value="ECO:0007669"/>
    <property type="project" value="TreeGrafter"/>
</dbReference>
<feature type="DNA-binding region" description="H-T-H motif" evidence="4">
    <location>
        <begin position="45"/>
        <end position="64"/>
    </location>
</feature>
<reference evidence="7 8" key="1">
    <citation type="submission" date="2018-06" db="EMBL/GenBank/DDBJ databases">
        <title>ACT-28, a chromosomally-encoded AmpC with carbapenemase activity from Enterobacter kobei.</title>
        <authorList>
            <person name="Jousset A.B."/>
            <person name="Oueslati S."/>
            <person name="Bernabeu S."/>
            <person name="Takissian J."/>
            <person name="Creton E."/>
            <person name="Vogel A."/>
            <person name="Cotellon G."/>
            <person name="Bonnin R.A."/>
            <person name="Dortet L."/>
            <person name="Naas T."/>
        </authorList>
    </citation>
    <scope>NUCLEOTIDE SEQUENCE [LARGE SCALE GENOMIC DNA]</scope>
    <source>
        <strain evidence="7 8">99B3</strain>
    </source>
</reference>
<dbReference type="GO" id="GO:0003700">
    <property type="term" value="F:DNA-binding transcription factor activity"/>
    <property type="evidence" value="ECO:0007669"/>
    <property type="project" value="TreeGrafter"/>
</dbReference>
<dbReference type="RefSeq" id="WP_079280447.1">
    <property type="nucleotide sequence ID" value="NZ_CABMNQ010000009.1"/>
</dbReference>
<dbReference type="InterPro" id="IPR041479">
    <property type="entry name" value="TetR_CgmR_C"/>
</dbReference>